<sequence>MIKDAQILILDLTEESYKIETLPSEVYRKYPGGSALGMYLMMQRMDPEVEPLSPENLLIFSVSPLTGIPISGQSRMCVTTKSPLTGTAGDSQVGGFIPAHIKGNGYDSIVCKGKARRPVYIYIDKDKVEFKDAGKMWGKVTGDAEKLIIEDLGDSKIESSIIGPAGENQVLYASIMHMRSRANGRNGVGAVMGSKNLKALVVKRQPSIKPDDPDGLKTLTLDVKQRMAANEVIVDTSLNGSAGVVDAHGAEGFLPTKNWESGVLENYMKTAGTTITNTVLKTRETCFGCAIRCKGVVEIPGKADPEYGGPEYETCATFGSYCGNSNLEDICYANQLCNMYGLDTISCGATIAFAMDCYEKGILTREQTDGLELKFGNSDVFGPLIYKIAYKEEGIGTLLAQGSERAATLIGNGAAELVVTCKGQEWPAHMVQMKPNLAVIYAVNNFGADHQSSEHDPTLMAAEDSNDWIWANMLESFEKCGDYGVLDANKAKFALATQKFYSTLDTLCLCQFAWGPSWQLYGPAELIEFCKYGVGWDTTIQELQEIGERRINMMRMFNVKVGFNRKDDRLPPKAFLPIPSGPNQGVGITKEDFEKALDAYYDFAGWGKDGMPTEETLKRLELDWIQ</sequence>
<dbReference type="PANTHER" id="PTHR30038">
    <property type="entry name" value="ALDEHYDE FERREDOXIN OXIDOREDUCTASE"/>
    <property type="match status" value="1"/>
</dbReference>
<evidence type="ECO:0000256" key="3">
    <source>
        <dbReference type="ARBA" id="ARBA00022485"/>
    </source>
</evidence>
<dbReference type="Pfam" id="PF01314">
    <property type="entry name" value="AFOR_C"/>
    <property type="match status" value="1"/>
</dbReference>
<evidence type="ECO:0000256" key="5">
    <source>
        <dbReference type="ARBA" id="ARBA00023002"/>
    </source>
</evidence>
<evidence type="ECO:0000256" key="8">
    <source>
        <dbReference type="ARBA" id="ARBA00049934"/>
    </source>
</evidence>
<comment type="cofactor">
    <cofactor evidence="8">
        <name>tungstopterin</name>
        <dbReference type="ChEBI" id="CHEBI:30402"/>
    </cofactor>
</comment>
<keyword evidence="6" id="KW-0408">Iron</keyword>
<accession>A0A8J8B2R5</accession>
<keyword evidence="11" id="KW-1185">Reference proteome</keyword>
<dbReference type="PANTHER" id="PTHR30038:SF7">
    <property type="entry name" value="TUNGSTEN-CONTAINING GLYCERALDEHYDE-3-PHOSPHATE:FERREDOXIN OXIDOREDUCTASE"/>
    <property type="match status" value="1"/>
</dbReference>
<dbReference type="SMART" id="SM00790">
    <property type="entry name" value="AFOR_N"/>
    <property type="match status" value="1"/>
</dbReference>
<dbReference type="Gene3D" id="1.10.569.10">
    <property type="entry name" value="Aldehyde Ferredoxin Oxidoreductase Protein, subunit A, domain 2"/>
    <property type="match status" value="1"/>
</dbReference>
<dbReference type="EMBL" id="JAGSND010000010">
    <property type="protein sequence ID" value="MBR0599006.1"/>
    <property type="molecule type" value="Genomic_DNA"/>
</dbReference>
<evidence type="ECO:0000256" key="6">
    <source>
        <dbReference type="ARBA" id="ARBA00023004"/>
    </source>
</evidence>
<dbReference type="SUPFAM" id="SSF56228">
    <property type="entry name" value="Aldehyde ferredoxin oxidoreductase, N-terminal domain"/>
    <property type="match status" value="1"/>
</dbReference>
<dbReference type="Gene3D" id="1.10.599.10">
    <property type="entry name" value="Aldehyde Ferredoxin Oxidoreductase Protein, subunit A, domain 3"/>
    <property type="match status" value="1"/>
</dbReference>
<keyword evidence="7" id="KW-0411">Iron-sulfur</keyword>
<dbReference type="SUPFAM" id="SSF48310">
    <property type="entry name" value="Aldehyde ferredoxin oxidoreductase, C-terminal domains"/>
    <property type="match status" value="1"/>
</dbReference>
<keyword evidence="3" id="KW-0004">4Fe-4S</keyword>
<dbReference type="InterPro" id="IPR036503">
    <property type="entry name" value="Ald_Fedxn_OxRdtase_N_sf"/>
</dbReference>
<evidence type="ECO:0000256" key="7">
    <source>
        <dbReference type="ARBA" id="ARBA00023014"/>
    </source>
</evidence>
<name>A0A8J8B2R5_9FIRM</name>
<comment type="cofactor">
    <cofactor evidence="1">
        <name>[4Fe-4S] cluster</name>
        <dbReference type="ChEBI" id="CHEBI:49883"/>
    </cofactor>
</comment>
<feature type="domain" description="Aldehyde ferredoxin oxidoreductase N-terminal" evidence="9">
    <location>
        <begin position="6"/>
        <end position="206"/>
    </location>
</feature>
<dbReference type="GO" id="GO:0016625">
    <property type="term" value="F:oxidoreductase activity, acting on the aldehyde or oxo group of donors, iron-sulfur protein as acceptor"/>
    <property type="evidence" value="ECO:0007669"/>
    <property type="project" value="InterPro"/>
</dbReference>
<reference evidence="10" key="2">
    <citation type="submission" date="2021-04" db="EMBL/GenBank/DDBJ databases">
        <authorList>
            <person name="Liu J."/>
        </authorList>
    </citation>
    <scope>NUCLEOTIDE SEQUENCE</scope>
    <source>
        <strain evidence="10">BAD-6</strain>
    </source>
</reference>
<dbReference type="GO" id="GO:0046872">
    <property type="term" value="F:metal ion binding"/>
    <property type="evidence" value="ECO:0007669"/>
    <property type="project" value="UniProtKB-KW"/>
</dbReference>
<reference evidence="10" key="1">
    <citation type="submission" date="2021-04" db="EMBL/GenBank/DDBJ databases">
        <title>Sinoanaerobacter chloroacetimidivorans sp. nov., an obligate anaerobic bacterium isolated from anaerobic sludge.</title>
        <authorList>
            <person name="Bao Y."/>
        </authorList>
    </citation>
    <scope>NUCLEOTIDE SEQUENCE</scope>
    <source>
        <strain evidence="10">BAD-6</strain>
    </source>
</reference>
<comment type="similarity">
    <text evidence="2">Belongs to the AOR/FOR family.</text>
</comment>
<protein>
    <submittedName>
        <fullName evidence="10">Aldehyde ferredoxin oxidoreductase family protein</fullName>
    </submittedName>
</protein>
<dbReference type="InterPro" id="IPR013985">
    <property type="entry name" value="Ald_Fedxn_OxRdtase_dom3"/>
</dbReference>
<dbReference type="Gene3D" id="3.60.9.10">
    <property type="entry name" value="Aldehyde ferredoxin oxidoreductase, N-terminal domain"/>
    <property type="match status" value="1"/>
</dbReference>
<keyword evidence="5" id="KW-0560">Oxidoreductase</keyword>
<evidence type="ECO:0000256" key="2">
    <source>
        <dbReference type="ARBA" id="ARBA00011032"/>
    </source>
</evidence>
<dbReference type="InterPro" id="IPR001203">
    <property type="entry name" value="OxRdtase_Ald_Fedxn_C"/>
</dbReference>
<dbReference type="AlphaFoldDB" id="A0A8J8B2R5"/>
<organism evidence="10 11">
    <name type="scientific">Sinanaerobacter chloroacetimidivorans</name>
    <dbReference type="NCBI Taxonomy" id="2818044"/>
    <lineage>
        <taxon>Bacteria</taxon>
        <taxon>Bacillati</taxon>
        <taxon>Bacillota</taxon>
        <taxon>Clostridia</taxon>
        <taxon>Peptostreptococcales</taxon>
        <taxon>Anaerovoracaceae</taxon>
        <taxon>Sinanaerobacter</taxon>
    </lineage>
</organism>
<dbReference type="GO" id="GO:0051539">
    <property type="term" value="F:4 iron, 4 sulfur cluster binding"/>
    <property type="evidence" value="ECO:0007669"/>
    <property type="project" value="UniProtKB-KW"/>
</dbReference>
<evidence type="ECO:0000313" key="10">
    <source>
        <dbReference type="EMBL" id="MBR0599006.1"/>
    </source>
</evidence>
<evidence type="ECO:0000256" key="4">
    <source>
        <dbReference type="ARBA" id="ARBA00022723"/>
    </source>
</evidence>
<evidence type="ECO:0000259" key="9">
    <source>
        <dbReference type="SMART" id="SM00790"/>
    </source>
</evidence>
<keyword evidence="4" id="KW-0479">Metal-binding</keyword>
<dbReference type="GO" id="GO:0009055">
    <property type="term" value="F:electron transfer activity"/>
    <property type="evidence" value="ECO:0007669"/>
    <property type="project" value="InterPro"/>
</dbReference>
<dbReference type="InterPro" id="IPR013984">
    <property type="entry name" value="Ald_Fedxn_OxRdtase_dom2"/>
</dbReference>
<dbReference type="Proteomes" id="UP000675664">
    <property type="component" value="Unassembled WGS sequence"/>
</dbReference>
<comment type="caution">
    <text evidence="10">The sequence shown here is derived from an EMBL/GenBank/DDBJ whole genome shotgun (WGS) entry which is preliminary data.</text>
</comment>
<evidence type="ECO:0000256" key="1">
    <source>
        <dbReference type="ARBA" id="ARBA00001966"/>
    </source>
</evidence>
<dbReference type="Pfam" id="PF02730">
    <property type="entry name" value="AFOR_N"/>
    <property type="match status" value="1"/>
</dbReference>
<evidence type="ECO:0000313" key="11">
    <source>
        <dbReference type="Proteomes" id="UP000675664"/>
    </source>
</evidence>
<dbReference type="RefSeq" id="WP_227019140.1">
    <property type="nucleotide sequence ID" value="NZ_JAGSND010000010.1"/>
</dbReference>
<dbReference type="InterPro" id="IPR051919">
    <property type="entry name" value="W-dependent_AOR"/>
</dbReference>
<dbReference type="InterPro" id="IPR013983">
    <property type="entry name" value="Ald_Fedxn_OxRdtase_N"/>
</dbReference>
<proteinExistence type="inferred from homology"/>
<gene>
    <name evidence="10" type="ORF">KCX82_14045</name>
</gene>
<dbReference type="InterPro" id="IPR036021">
    <property type="entry name" value="Tungsten_al_ferr_oxy-like_C"/>
</dbReference>